<feature type="binding site" evidence="10">
    <location>
        <position position="10"/>
    </location>
    <ligand>
        <name>Mg(2+)</name>
        <dbReference type="ChEBI" id="CHEBI:18420"/>
        <label>1</label>
    </ligand>
</feature>
<feature type="site" description="Important for catalytic activity" evidence="11">
    <location>
        <position position="197"/>
    </location>
</feature>
<evidence type="ECO:0000256" key="4">
    <source>
        <dbReference type="ARBA" id="ARBA00022723"/>
    </source>
</evidence>
<keyword evidence="6" id="KW-0378">Hydrolase</keyword>
<feature type="site" description="Interaction with DNA substrate" evidence="11">
    <location>
        <position position="222"/>
    </location>
</feature>
<feature type="domain" description="Endonuclease/exonuclease/phosphatase" evidence="12">
    <location>
        <begin position="8"/>
        <end position="222"/>
    </location>
</feature>
<feature type="active site" description="Proton donor/acceptor" evidence="9">
    <location>
        <position position="134"/>
    </location>
</feature>
<feature type="site" description="Transition state stabilizer" evidence="11">
    <location>
        <position position="136"/>
    </location>
</feature>
<dbReference type="InterPro" id="IPR004808">
    <property type="entry name" value="AP_endonuc_1"/>
</dbReference>
<dbReference type="EC" id="3.1.11.2" evidence="3"/>
<dbReference type="Ensembl" id="ENSAPET00000007550.1">
    <property type="protein sequence ID" value="ENSAPEP00000007334.1"/>
    <property type="gene ID" value="ENSAPEG00000005300.1"/>
</dbReference>
<keyword evidence="10" id="KW-0464">Manganese</keyword>
<reference evidence="13 14" key="1">
    <citation type="submission" date="2018-03" db="EMBL/GenBank/DDBJ databases">
        <title>Finding Nemo's genes: A chromosome-scale reference assembly of the genome of the orange clownfish Amphiprion percula.</title>
        <authorList>
            <person name="Lehmann R."/>
        </authorList>
    </citation>
    <scope>NUCLEOTIDE SEQUENCE</scope>
</reference>
<keyword evidence="7 10" id="KW-0460">Magnesium</keyword>
<dbReference type="GO" id="GO:0046872">
    <property type="term" value="F:metal ion binding"/>
    <property type="evidence" value="ECO:0007669"/>
    <property type="project" value="UniProtKB-KW"/>
</dbReference>
<comment type="cofactor">
    <cofactor evidence="10">
        <name>Mg(2+)</name>
        <dbReference type="ChEBI" id="CHEBI:18420"/>
    </cofactor>
    <cofactor evidence="10">
        <name>Mn(2+)</name>
        <dbReference type="ChEBI" id="CHEBI:29035"/>
    </cofactor>
    <text evidence="10">Probably binds two magnesium or manganese ions per subunit.</text>
</comment>
<keyword evidence="14" id="KW-1185">Reference proteome</keyword>
<evidence type="ECO:0000313" key="14">
    <source>
        <dbReference type="Proteomes" id="UP000265080"/>
    </source>
</evidence>
<dbReference type="InterPro" id="IPR005135">
    <property type="entry name" value="Endo/exonuclease/phosphatase"/>
</dbReference>
<dbReference type="GO" id="GO:0006284">
    <property type="term" value="P:base-excision repair"/>
    <property type="evidence" value="ECO:0007669"/>
    <property type="project" value="TreeGrafter"/>
</dbReference>
<dbReference type="Proteomes" id="UP000265080">
    <property type="component" value="Chromosome 18"/>
</dbReference>
<reference evidence="13" key="3">
    <citation type="submission" date="2025-09" db="UniProtKB">
        <authorList>
            <consortium name="Ensembl"/>
        </authorList>
    </citation>
    <scope>IDENTIFICATION</scope>
</reference>
<dbReference type="GO" id="GO:0008311">
    <property type="term" value="F:double-stranded DNA 3'-5' DNA exonuclease activity"/>
    <property type="evidence" value="ECO:0007669"/>
    <property type="project" value="UniProtKB-EC"/>
</dbReference>
<comment type="catalytic activity">
    <reaction evidence="1">
        <text>Exonucleolytic cleavage in the 3'- to 5'-direction to yield nucleoside 5'-phosphates.</text>
        <dbReference type="EC" id="3.1.11.2"/>
    </reaction>
</comment>
<dbReference type="GO" id="GO:0008081">
    <property type="term" value="F:phosphoric diester hydrolase activity"/>
    <property type="evidence" value="ECO:0007669"/>
    <property type="project" value="TreeGrafter"/>
</dbReference>
<feature type="active site" evidence="9">
    <location>
        <position position="104"/>
    </location>
</feature>
<dbReference type="GO" id="GO:0003906">
    <property type="term" value="F:DNA-(apurinic or apyrimidinic site) endonuclease activity"/>
    <property type="evidence" value="ECO:0007669"/>
    <property type="project" value="TreeGrafter"/>
</dbReference>
<evidence type="ECO:0000256" key="7">
    <source>
        <dbReference type="ARBA" id="ARBA00022842"/>
    </source>
</evidence>
<feature type="binding site" evidence="10">
    <location>
        <position position="31"/>
    </location>
    <ligand>
        <name>Mg(2+)</name>
        <dbReference type="ChEBI" id="CHEBI:18420"/>
        <label>1</label>
    </ligand>
</feature>
<protein>
    <recommendedName>
        <fullName evidence="3">exodeoxyribonuclease III</fullName>
        <ecNumber evidence="3">3.1.11.2</ecNumber>
    </recommendedName>
</protein>
<organism evidence="13 14">
    <name type="scientific">Amphiprion percula</name>
    <name type="common">Orange clownfish</name>
    <name type="synonym">Lutjanus percula</name>
    <dbReference type="NCBI Taxonomy" id="161767"/>
    <lineage>
        <taxon>Eukaryota</taxon>
        <taxon>Metazoa</taxon>
        <taxon>Chordata</taxon>
        <taxon>Craniata</taxon>
        <taxon>Vertebrata</taxon>
        <taxon>Euteleostomi</taxon>
        <taxon>Actinopterygii</taxon>
        <taxon>Neopterygii</taxon>
        <taxon>Teleostei</taxon>
        <taxon>Neoteleostei</taxon>
        <taxon>Acanthomorphata</taxon>
        <taxon>Ovalentaria</taxon>
        <taxon>Pomacentridae</taxon>
        <taxon>Amphiprion</taxon>
    </lineage>
</organism>
<evidence type="ECO:0000256" key="5">
    <source>
        <dbReference type="ARBA" id="ARBA00022763"/>
    </source>
</evidence>
<dbReference type="OMA" id="TGHENSA"/>
<dbReference type="STRING" id="161767.ENSAPEP00000007334"/>
<evidence type="ECO:0000256" key="11">
    <source>
        <dbReference type="PIRSR" id="PIRSR604808-3"/>
    </source>
</evidence>
<feature type="binding site" evidence="10">
    <location>
        <position position="221"/>
    </location>
    <ligand>
        <name>Mg(2+)</name>
        <dbReference type="ChEBI" id="CHEBI:18420"/>
        <label>1</label>
    </ligand>
</feature>
<name>A0A3P8S6T2_AMPPE</name>
<keyword evidence="8" id="KW-0234">DNA repair</keyword>
<feature type="binding site" evidence="10">
    <location>
        <position position="134"/>
    </location>
    <ligand>
        <name>Mg(2+)</name>
        <dbReference type="ChEBI" id="CHEBI:18420"/>
        <label>1</label>
    </ligand>
</feature>
<dbReference type="InterPro" id="IPR036691">
    <property type="entry name" value="Endo/exonu/phosph_ase_sf"/>
</dbReference>
<proteinExistence type="inferred from homology"/>
<feature type="active site" description="Proton acceptor" evidence="9">
    <location>
        <position position="222"/>
    </location>
</feature>
<dbReference type="Gene3D" id="3.60.10.10">
    <property type="entry name" value="Endonuclease/exonuclease/phosphatase"/>
    <property type="match status" value="1"/>
</dbReference>
<dbReference type="AlphaFoldDB" id="A0A3P8S6T2"/>
<feature type="binding site" evidence="10">
    <location>
        <position position="222"/>
    </location>
    <ligand>
        <name>Mg(2+)</name>
        <dbReference type="ChEBI" id="CHEBI:18420"/>
        <label>1</label>
    </ligand>
</feature>
<dbReference type="GeneTree" id="ENSGT00950000183016"/>
<evidence type="ECO:0000256" key="2">
    <source>
        <dbReference type="ARBA" id="ARBA00007092"/>
    </source>
</evidence>
<evidence type="ECO:0000256" key="10">
    <source>
        <dbReference type="PIRSR" id="PIRSR604808-2"/>
    </source>
</evidence>
<evidence type="ECO:0000259" key="12">
    <source>
        <dbReference type="Pfam" id="PF03372"/>
    </source>
</evidence>
<feature type="binding site" evidence="10">
    <location>
        <position position="136"/>
    </location>
    <ligand>
        <name>Mg(2+)</name>
        <dbReference type="ChEBI" id="CHEBI:18420"/>
        <label>1</label>
    </ligand>
</feature>
<dbReference type="PANTHER" id="PTHR22748">
    <property type="entry name" value="AP ENDONUCLEASE"/>
    <property type="match status" value="1"/>
</dbReference>
<dbReference type="Pfam" id="PF03372">
    <property type="entry name" value="Exo_endo_phos"/>
    <property type="match status" value="1"/>
</dbReference>
<reference evidence="13" key="2">
    <citation type="submission" date="2025-08" db="UniProtKB">
        <authorList>
            <consortium name="Ensembl"/>
        </authorList>
    </citation>
    <scope>IDENTIFICATION</scope>
</reference>
<evidence type="ECO:0000256" key="9">
    <source>
        <dbReference type="PIRSR" id="PIRSR604808-1"/>
    </source>
</evidence>
<accession>A0A3P8S6T2</accession>
<sequence>MAFLSIVTLNIRGLNDPVKCQTRVEVAFLQETHLLDTEHAKLKRLGFKYQYSSSYQDGHRRGVAILISNGTSFEPIFEKKDTEGRFVLMRGNLGGSLVTLFNIYAPPNSDWKFFKQIFDLITAETQGVLICGGDLNIRLNPKLDSSNTHLSQPKLINKKINLAMKEIGLIDIWRELNPLKRDYTFFSNPHSAYSRIDYFFTFTRDLDRVDGCNMGSMDLSDHSPIYLELNLEQHRRNTMWRLNTFVLNQMKEQIRKDIAEYLEQNDNGEVSPPMLWDACKAVLRGKLIGYSAHLKRAKQKELVQLEGELKQLEQNHKNTNHPKIKEQLDKIRNKINETYTKAILKKLIFTKQKYYEGGGKAKHSHKNQTKSSEIRRILVDFYVNVLKKHF</sequence>
<dbReference type="GO" id="GO:0005634">
    <property type="term" value="C:nucleus"/>
    <property type="evidence" value="ECO:0007669"/>
    <property type="project" value="TreeGrafter"/>
</dbReference>
<keyword evidence="5" id="KW-0227">DNA damage</keyword>
<dbReference type="SUPFAM" id="SSF56219">
    <property type="entry name" value="DNase I-like"/>
    <property type="match status" value="1"/>
</dbReference>
<evidence type="ECO:0000313" key="13">
    <source>
        <dbReference type="Ensembl" id="ENSAPEP00000007334.1"/>
    </source>
</evidence>
<evidence type="ECO:0000256" key="1">
    <source>
        <dbReference type="ARBA" id="ARBA00000493"/>
    </source>
</evidence>
<dbReference type="PANTHER" id="PTHR22748:SF26">
    <property type="entry name" value="ENDONUCLEASE_EXONUCLEASE_PHOSPHATASE DOMAIN-CONTAINING PROTEIN"/>
    <property type="match status" value="1"/>
</dbReference>
<comment type="similarity">
    <text evidence="2">Belongs to the DNA repair enzymes AP/ExoA family.</text>
</comment>
<evidence type="ECO:0000256" key="3">
    <source>
        <dbReference type="ARBA" id="ARBA00012115"/>
    </source>
</evidence>
<evidence type="ECO:0000256" key="6">
    <source>
        <dbReference type="ARBA" id="ARBA00022801"/>
    </source>
</evidence>
<keyword evidence="4 10" id="KW-0479">Metal-binding</keyword>
<evidence type="ECO:0000256" key="8">
    <source>
        <dbReference type="ARBA" id="ARBA00023204"/>
    </source>
</evidence>
<dbReference type="CDD" id="cd09076">
    <property type="entry name" value="L1-EN"/>
    <property type="match status" value="1"/>
</dbReference>